<comment type="subcellular location">
    <subcellularLocation>
        <location evidence="1 7 8">Cytoplasm</location>
    </subcellularLocation>
</comment>
<protein>
    <recommendedName>
        <fullName evidence="7 8">UDP-N-acetylmuramoylalanine--D-glutamate ligase</fullName>
        <ecNumber evidence="7 8">6.3.2.9</ecNumber>
    </recommendedName>
    <alternativeName>
        <fullName evidence="7">D-glutamic acid-adding enzyme</fullName>
    </alternativeName>
    <alternativeName>
        <fullName evidence="7">UDP-N-acetylmuramoyl-L-alanyl-D-glutamate synthetase</fullName>
    </alternativeName>
</protein>
<keyword evidence="7 8" id="KW-0131">Cell cycle</keyword>
<dbReference type="UniPathway" id="UPA00219"/>
<dbReference type="GO" id="GO:0051301">
    <property type="term" value="P:cell division"/>
    <property type="evidence" value="ECO:0007669"/>
    <property type="project" value="UniProtKB-KW"/>
</dbReference>
<keyword evidence="7 8" id="KW-0961">Cell wall biogenesis/degradation</keyword>
<keyword evidence="13" id="KW-1185">Reference proteome</keyword>
<evidence type="ECO:0000256" key="9">
    <source>
        <dbReference type="SAM" id="MobiDB-lite"/>
    </source>
</evidence>
<dbReference type="SUPFAM" id="SSF51984">
    <property type="entry name" value="MurCD N-terminal domain"/>
    <property type="match status" value="1"/>
</dbReference>
<comment type="caution">
    <text evidence="12">The sequence shown here is derived from an EMBL/GenBank/DDBJ whole genome shotgun (WGS) entry which is preliminary data.</text>
</comment>
<dbReference type="GO" id="GO:0009252">
    <property type="term" value="P:peptidoglycan biosynthetic process"/>
    <property type="evidence" value="ECO:0007669"/>
    <property type="project" value="UniProtKB-UniRule"/>
</dbReference>
<evidence type="ECO:0000313" key="12">
    <source>
        <dbReference type="EMBL" id="KAB1660106.1"/>
    </source>
</evidence>
<feature type="domain" description="Mur ligase C-terminal" evidence="10">
    <location>
        <begin position="342"/>
        <end position="461"/>
    </location>
</feature>
<dbReference type="GO" id="GO:0005737">
    <property type="term" value="C:cytoplasm"/>
    <property type="evidence" value="ECO:0007669"/>
    <property type="project" value="UniProtKB-SubCell"/>
</dbReference>
<dbReference type="Pfam" id="PF08245">
    <property type="entry name" value="Mur_ligase_M"/>
    <property type="match status" value="1"/>
</dbReference>
<dbReference type="InterPro" id="IPR004101">
    <property type="entry name" value="Mur_ligase_C"/>
</dbReference>
<dbReference type="InterPro" id="IPR005762">
    <property type="entry name" value="MurD"/>
</dbReference>
<keyword evidence="5 7" id="KW-0547">Nucleotide-binding</keyword>
<evidence type="ECO:0000256" key="8">
    <source>
        <dbReference type="RuleBase" id="RU003664"/>
    </source>
</evidence>
<organism evidence="12 13">
    <name type="scientific">Pseudoclavibacter chungangensis</name>
    <dbReference type="NCBI Taxonomy" id="587635"/>
    <lineage>
        <taxon>Bacteria</taxon>
        <taxon>Bacillati</taxon>
        <taxon>Actinomycetota</taxon>
        <taxon>Actinomycetes</taxon>
        <taxon>Micrococcales</taxon>
        <taxon>Microbacteriaceae</taxon>
        <taxon>Pseudoclavibacter</taxon>
    </lineage>
</organism>
<sequence length="506" mass="54072">MSERLDALTSWSSDWAGLRVAVLGLGMTGFSVADTLAELGSEVLVLAGAHDEDRERILEVLGVPVVVREPLDAVPDELVAFDPELVVASPGFPPHHPLLRWAAERGLPVWGDVELAWRVRDKTGTPAEWLCITGTNGKTTTTQLTAHMIAASGARVAPCGNIGVPVLDAVRDPAGFDVLVVELSSYQLHSTHSLAPLASVVLNIADDHLDWHGSAEAYRTAKGRVYERTRVACVYNRADDVTRELVEAADVQEGCRAIGFGLDVPGPSDFGVVDGILVDRAFLDDRAHRALELTTLEELRTLGLGAGHLVQDVLAAAALARAAGVEPIDVRRALADFRVDRHRNEPVGARDGVAWVDDSKATNPHAANASLHAYPSVVWIVGGLLKGVDIAPLVARHAERVRGAVVIGRDRAAVVEAFRQHAPAVPVFEVDVEDTEDVMPRAVAEARRIAETGDTVLLAPAAASMDQFDSYGDRGDRFASAVRAQWEASDDDPHDVDRSSDGAGDA</sequence>
<dbReference type="Gene3D" id="3.40.1190.10">
    <property type="entry name" value="Mur-like, catalytic domain"/>
    <property type="match status" value="1"/>
</dbReference>
<keyword evidence="7 8" id="KW-0132">Cell division</keyword>
<keyword evidence="3 7" id="KW-0963">Cytoplasm</keyword>
<keyword evidence="6 7" id="KW-0067">ATP-binding</keyword>
<comment type="similarity">
    <text evidence="7">Belongs to the MurCDEF family.</text>
</comment>
<evidence type="ECO:0000259" key="11">
    <source>
        <dbReference type="Pfam" id="PF08245"/>
    </source>
</evidence>
<evidence type="ECO:0000259" key="10">
    <source>
        <dbReference type="Pfam" id="PF02875"/>
    </source>
</evidence>
<dbReference type="GO" id="GO:0005524">
    <property type="term" value="F:ATP binding"/>
    <property type="evidence" value="ECO:0007669"/>
    <property type="project" value="UniProtKB-UniRule"/>
</dbReference>
<dbReference type="Pfam" id="PF02875">
    <property type="entry name" value="Mur_ligase_C"/>
    <property type="match status" value="1"/>
</dbReference>
<gene>
    <name evidence="7" type="primary">murD</name>
    <name evidence="12" type="ORF">F8O01_04050</name>
</gene>
<dbReference type="RefSeq" id="WP_158039602.1">
    <property type="nucleotide sequence ID" value="NZ_JACCFV010000001.1"/>
</dbReference>
<evidence type="ECO:0000256" key="4">
    <source>
        <dbReference type="ARBA" id="ARBA00022598"/>
    </source>
</evidence>
<dbReference type="NCBIfam" id="TIGR01087">
    <property type="entry name" value="murD"/>
    <property type="match status" value="1"/>
</dbReference>
<dbReference type="PANTHER" id="PTHR43692:SF1">
    <property type="entry name" value="UDP-N-ACETYLMURAMOYLALANINE--D-GLUTAMATE LIGASE"/>
    <property type="match status" value="1"/>
</dbReference>
<proteinExistence type="inferred from homology"/>
<evidence type="ECO:0000256" key="5">
    <source>
        <dbReference type="ARBA" id="ARBA00022741"/>
    </source>
</evidence>
<feature type="domain" description="Mur ligase central" evidence="11">
    <location>
        <begin position="132"/>
        <end position="263"/>
    </location>
</feature>
<feature type="binding site" evidence="7">
    <location>
        <begin position="134"/>
        <end position="140"/>
    </location>
    <ligand>
        <name>ATP</name>
        <dbReference type="ChEBI" id="CHEBI:30616"/>
    </ligand>
</feature>
<dbReference type="GO" id="GO:0008764">
    <property type="term" value="F:UDP-N-acetylmuramoylalanine-D-glutamate ligase activity"/>
    <property type="evidence" value="ECO:0007669"/>
    <property type="project" value="UniProtKB-UniRule"/>
</dbReference>
<dbReference type="Pfam" id="PF21799">
    <property type="entry name" value="MurD-like_N"/>
    <property type="match status" value="1"/>
</dbReference>
<comment type="catalytic activity">
    <reaction evidence="7 8">
        <text>UDP-N-acetyl-alpha-D-muramoyl-L-alanine + D-glutamate + ATP = UDP-N-acetyl-alpha-D-muramoyl-L-alanyl-D-glutamate + ADP + phosphate + H(+)</text>
        <dbReference type="Rhea" id="RHEA:16429"/>
        <dbReference type="ChEBI" id="CHEBI:15378"/>
        <dbReference type="ChEBI" id="CHEBI:29986"/>
        <dbReference type="ChEBI" id="CHEBI:30616"/>
        <dbReference type="ChEBI" id="CHEBI:43474"/>
        <dbReference type="ChEBI" id="CHEBI:83898"/>
        <dbReference type="ChEBI" id="CHEBI:83900"/>
        <dbReference type="ChEBI" id="CHEBI:456216"/>
        <dbReference type="EC" id="6.3.2.9"/>
    </reaction>
</comment>
<dbReference type="HAMAP" id="MF_00639">
    <property type="entry name" value="MurD"/>
    <property type="match status" value="1"/>
</dbReference>
<keyword evidence="7 8" id="KW-0573">Peptidoglycan synthesis</keyword>
<keyword evidence="7 8" id="KW-0133">Cell shape</keyword>
<dbReference type="InterPro" id="IPR036615">
    <property type="entry name" value="Mur_ligase_C_dom_sf"/>
</dbReference>
<dbReference type="EMBL" id="WBJZ01000004">
    <property type="protein sequence ID" value="KAB1660106.1"/>
    <property type="molecule type" value="Genomic_DNA"/>
</dbReference>
<dbReference type="SUPFAM" id="SSF53244">
    <property type="entry name" value="MurD-like peptide ligases, peptide-binding domain"/>
    <property type="match status" value="1"/>
</dbReference>
<dbReference type="GO" id="GO:0071555">
    <property type="term" value="P:cell wall organization"/>
    <property type="evidence" value="ECO:0007669"/>
    <property type="project" value="UniProtKB-KW"/>
</dbReference>
<dbReference type="GO" id="GO:0008360">
    <property type="term" value="P:regulation of cell shape"/>
    <property type="evidence" value="ECO:0007669"/>
    <property type="project" value="UniProtKB-KW"/>
</dbReference>
<dbReference type="OrthoDB" id="9809796at2"/>
<keyword evidence="4 7" id="KW-0436">Ligase</keyword>
<feature type="region of interest" description="Disordered" evidence="9">
    <location>
        <begin position="484"/>
        <end position="506"/>
    </location>
</feature>
<dbReference type="Gene3D" id="3.90.190.20">
    <property type="entry name" value="Mur ligase, C-terminal domain"/>
    <property type="match status" value="1"/>
</dbReference>
<evidence type="ECO:0000313" key="13">
    <source>
        <dbReference type="Proteomes" id="UP000467240"/>
    </source>
</evidence>
<dbReference type="SUPFAM" id="SSF53623">
    <property type="entry name" value="MurD-like peptide ligases, catalytic domain"/>
    <property type="match status" value="1"/>
</dbReference>
<dbReference type="InterPro" id="IPR013221">
    <property type="entry name" value="Mur_ligase_cen"/>
</dbReference>
<accession>A0A7J5C000</accession>
<dbReference type="EC" id="6.3.2.9" evidence="7 8"/>
<evidence type="ECO:0000256" key="2">
    <source>
        <dbReference type="ARBA" id="ARBA00004752"/>
    </source>
</evidence>
<reference evidence="12 13" key="1">
    <citation type="submission" date="2019-09" db="EMBL/GenBank/DDBJ databases">
        <title>Phylogeny of genus Pseudoclavibacter and closely related genus.</title>
        <authorList>
            <person name="Li Y."/>
        </authorList>
    </citation>
    <scope>NUCLEOTIDE SEQUENCE [LARGE SCALE GENOMIC DNA]</scope>
    <source>
        <strain evidence="12 13">DSM 23821</strain>
    </source>
</reference>
<dbReference type="InterPro" id="IPR036565">
    <property type="entry name" value="Mur-like_cat_sf"/>
</dbReference>
<evidence type="ECO:0000256" key="3">
    <source>
        <dbReference type="ARBA" id="ARBA00022490"/>
    </source>
</evidence>
<dbReference type="PANTHER" id="PTHR43692">
    <property type="entry name" value="UDP-N-ACETYLMURAMOYLALANINE--D-GLUTAMATE LIGASE"/>
    <property type="match status" value="1"/>
</dbReference>
<dbReference type="Proteomes" id="UP000467240">
    <property type="component" value="Unassembled WGS sequence"/>
</dbReference>
<name>A0A7J5C000_9MICO</name>
<dbReference type="Gene3D" id="3.40.50.720">
    <property type="entry name" value="NAD(P)-binding Rossmann-like Domain"/>
    <property type="match status" value="1"/>
</dbReference>
<comment type="pathway">
    <text evidence="2 7 8">Cell wall biogenesis; peptidoglycan biosynthesis.</text>
</comment>
<evidence type="ECO:0000256" key="1">
    <source>
        <dbReference type="ARBA" id="ARBA00004496"/>
    </source>
</evidence>
<dbReference type="AlphaFoldDB" id="A0A7J5C000"/>
<comment type="function">
    <text evidence="7 8">Cell wall formation. Catalyzes the addition of glutamate to the nucleotide precursor UDP-N-acetylmuramoyl-L-alanine (UMA).</text>
</comment>
<evidence type="ECO:0000256" key="7">
    <source>
        <dbReference type="HAMAP-Rule" id="MF_00639"/>
    </source>
</evidence>
<evidence type="ECO:0000256" key="6">
    <source>
        <dbReference type="ARBA" id="ARBA00022840"/>
    </source>
</evidence>